<dbReference type="GO" id="GO:0005829">
    <property type="term" value="C:cytosol"/>
    <property type="evidence" value="ECO:0007669"/>
    <property type="project" value="TreeGrafter"/>
</dbReference>
<reference evidence="4" key="1">
    <citation type="submission" date="2016-07" db="EMBL/GenBank/DDBJ databases">
        <authorList>
            <person name="Florea S."/>
            <person name="Webb J.S."/>
            <person name="Jaromczyk J."/>
            <person name="Schardl C.L."/>
        </authorList>
    </citation>
    <scope>NUCLEOTIDE SEQUENCE [LARGE SCALE GENOMIC DNA]</scope>
    <source>
        <strain evidence="4">MV-1</strain>
    </source>
</reference>
<evidence type="ECO:0000256" key="1">
    <source>
        <dbReference type="ARBA" id="ARBA00023172"/>
    </source>
</evidence>
<dbReference type="GO" id="GO:0004803">
    <property type="term" value="F:transposase activity"/>
    <property type="evidence" value="ECO:0007669"/>
    <property type="project" value="TreeGrafter"/>
</dbReference>
<dbReference type="PANTHER" id="PTHR10948">
    <property type="entry name" value="TRANSPOSASE"/>
    <property type="match status" value="1"/>
</dbReference>
<dbReference type="GO" id="GO:0006310">
    <property type="term" value="P:DNA recombination"/>
    <property type="evidence" value="ECO:0007669"/>
    <property type="project" value="UniProtKB-KW"/>
</dbReference>
<dbReference type="Proteomes" id="UP000095347">
    <property type="component" value="Unassembled WGS sequence"/>
</dbReference>
<dbReference type="STRING" id="28181.BEN30_16945"/>
<feature type="domain" description="Integrase catalytic" evidence="2">
    <location>
        <begin position="157"/>
        <end position="263"/>
    </location>
</feature>
<keyword evidence="4" id="KW-1185">Reference proteome</keyword>
<dbReference type="Pfam" id="PF13936">
    <property type="entry name" value="HTH_38"/>
    <property type="match status" value="1"/>
</dbReference>
<dbReference type="OrthoDB" id="9803231at2"/>
<dbReference type="AlphaFoldDB" id="A0A1E5Q3L8"/>
<dbReference type="InterPro" id="IPR012337">
    <property type="entry name" value="RNaseH-like_sf"/>
</dbReference>
<organism evidence="3 4">
    <name type="scientific">Magnetovibrio blakemorei</name>
    <dbReference type="NCBI Taxonomy" id="28181"/>
    <lineage>
        <taxon>Bacteria</taxon>
        <taxon>Pseudomonadati</taxon>
        <taxon>Pseudomonadota</taxon>
        <taxon>Alphaproteobacteria</taxon>
        <taxon>Rhodospirillales</taxon>
        <taxon>Magnetovibrionaceae</taxon>
        <taxon>Magnetovibrio</taxon>
    </lineage>
</organism>
<evidence type="ECO:0000313" key="4">
    <source>
        <dbReference type="Proteomes" id="UP000095347"/>
    </source>
</evidence>
<dbReference type="InterPro" id="IPR053392">
    <property type="entry name" value="Transposase_IS30-like"/>
</dbReference>
<name>A0A1E5Q3L8_9PROT</name>
<dbReference type="InterPro" id="IPR051917">
    <property type="entry name" value="Transposase-Integrase"/>
</dbReference>
<dbReference type="EMBL" id="MCGG01000075">
    <property type="protein sequence ID" value="OEJ64223.1"/>
    <property type="molecule type" value="Genomic_DNA"/>
</dbReference>
<dbReference type="PANTHER" id="PTHR10948:SF23">
    <property type="entry name" value="TRANSPOSASE INSI FOR INSERTION SEQUENCE ELEMENT IS30A-RELATED"/>
    <property type="match status" value="1"/>
</dbReference>
<evidence type="ECO:0000313" key="3">
    <source>
        <dbReference type="EMBL" id="OEJ64223.1"/>
    </source>
</evidence>
<dbReference type="RefSeq" id="WP_069959345.1">
    <property type="nucleotide sequence ID" value="NZ_MCGG01000075.1"/>
</dbReference>
<dbReference type="GO" id="GO:0015074">
    <property type="term" value="P:DNA integration"/>
    <property type="evidence" value="ECO:0007669"/>
    <property type="project" value="InterPro"/>
</dbReference>
<dbReference type="GO" id="GO:0032196">
    <property type="term" value="P:transposition"/>
    <property type="evidence" value="ECO:0007669"/>
    <property type="project" value="TreeGrafter"/>
</dbReference>
<protein>
    <recommendedName>
        <fullName evidence="2">Integrase catalytic domain-containing protein</fullName>
    </recommendedName>
</protein>
<keyword evidence="1" id="KW-0233">DNA recombination</keyword>
<comment type="caution">
    <text evidence="3">The sequence shown here is derived from an EMBL/GenBank/DDBJ whole genome shotgun (WGS) entry which is preliminary data.</text>
</comment>
<gene>
    <name evidence="3" type="ORF">BEN30_16945</name>
</gene>
<dbReference type="NCBIfam" id="NF033563">
    <property type="entry name" value="transpos_IS30"/>
    <property type="match status" value="1"/>
</dbReference>
<evidence type="ECO:0000259" key="2">
    <source>
        <dbReference type="PROSITE" id="PS50994"/>
    </source>
</evidence>
<accession>A0A1E5Q3L8</accession>
<dbReference type="SUPFAM" id="SSF53098">
    <property type="entry name" value="Ribonuclease H-like"/>
    <property type="match status" value="1"/>
</dbReference>
<sequence length="263" mass="31181">MGKHYDQLSSDKRYEIYRLRQSNTSLRKIGRIMGRDPSTISRELERYALPRGDYKPASADRIALSRRRRLSRIERLRQVRTYVNDRLAMGWSPEQIVGRLRREGSEHTVGVETIYRYIYRPRMRSEKLHRFLPRAKASRGRRYFKRHREPLADRRSIHERPQTVALRQEFGHWEGDLMQFRTQRGNLLTVCERKTRFTLTTPLKTKTAFETGAALIEVLERLPQAARKTVTFGNGGEFQDHGKLEAVLRLETYFVRPEKLSTY</sequence>
<dbReference type="InterPro" id="IPR001584">
    <property type="entry name" value="Integrase_cat-core"/>
</dbReference>
<dbReference type="PROSITE" id="PS50994">
    <property type="entry name" value="INTEGRASE"/>
    <property type="match status" value="1"/>
</dbReference>
<dbReference type="InterPro" id="IPR025246">
    <property type="entry name" value="IS30-like_HTH"/>
</dbReference>
<proteinExistence type="predicted"/>